<dbReference type="Pfam" id="PF19383">
    <property type="entry name" value="DUF5958"/>
    <property type="match status" value="1"/>
</dbReference>
<organism evidence="1 2">
    <name type="scientific">Spirosoma radiotolerans</name>
    <dbReference type="NCBI Taxonomy" id="1379870"/>
    <lineage>
        <taxon>Bacteria</taxon>
        <taxon>Pseudomonadati</taxon>
        <taxon>Bacteroidota</taxon>
        <taxon>Cytophagia</taxon>
        <taxon>Cytophagales</taxon>
        <taxon>Cytophagaceae</taxon>
        <taxon>Spirosoma</taxon>
    </lineage>
</organism>
<dbReference type="InterPro" id="IPR046002">
    <property type="entry name" value="DUF5958"/>
</dbReference>
<keyword evidence="2" id="KW-1185">Reference proteome</keyword>
<sequence length="66" mass="7565">MDFQEILFNSYAQGVSSLETCQTWFTKLNLDEQRQALRKAIFLLIQAHPSSELIQQAVTNAPINRP</sequence>
<proteinExistence type="predicted"/>
<dbReference type="Proteomes" id="UP000033054">
    <property type="component" value="Chromosome"/>
</dbReference>
<evidence type="ECO:0000313" key="2">
    <source>
        <dbReference type="Proteomes" id="UP000033054"/>
    </source>
</evidence>
<name>A0A0E3ZU34_9BACT</name>
<reference evidence="1 2" key="1">
    <citation type="journal article" date="2014" name="Curr. Microbiol.">
        <title>Spirosoma radiotolerans sp. nov., a gamma-radiation-resistant bacterium isolated from gamma ray-irradiated soil.</title>
        <authorList>
            <person name="Lee J.J."/>
            <person name="Srinivasan S."/>
            <person name="Lim S."/>
            <person name="Joe M."/>
            <person name="Im S."/>
            <person name="Bae S.I."/>
            <person name="Park K.R."/>
            <person name="Han J.H."/>
            <person name="Park S.H."/>
            <person name="Joo B.M."/>
            <person name="Park S.J."/>
            <person name="Kim M.K."/>
        </authorList>
    </citation>
    <scope>NUCLEOTIDE SEQUENCE [LARGE SCALE GENOMIC DNA]</scope>
    <source>
        <strain evidence="1 2">DG5A</strain>
    </source>
</reference>
<dbReference type="HOGENOM" id="CLU_2829059_0_0_10"/>
<dbReference type="KEGG" id="srd:SD10_08495"/>
<accession>A0A0E3ZU34</accession>
<gene>
    <name evidence="1" type="ORF">SD10_08495</name>
</gene>
<evidence type="ECO:0000313" key="1">
    <source>
        <dbReference type="EMBL" id="AKD54935.1"/>
    </source>
</evidence>
<dbReference type="PATRIC" id="fig|1379870.5.peg.1853"/>
<protein>
    <submittedName>
        <fullName evidence="1">Uncharacterized protein</fullName>
    </submittedName>
</protein>
<dbReference type="STRING" id="1379870.SD10_08495"/>
<dbReference type="EMBL" id="CP010429">
    <property type="protein sequence ID" value="AKD54935.1"/>
    <property type="molecule type" value="Genomic_DNA"/>
</dbReference>
<dbReference type="AlphaFoldDB" id="A0A0E3ZU34"/>